<feature type="non-terminal residue" evidence="2">
    <location>
        <position position="264"/>
    </location>
</feature>
<organism evidence="2 3">
    <name type="scientific">Haematococcus lacustris</name>
    <name type="common">Green alga</name>
    <name type="synonym">Haematococcus pluvialis</name>
    <dbReference type="NCBI Taxonomy" id="44745"/>
    <lineage>
        <taxon>Eukaryota</taxon>
        <taxon>Viridiplantae</taxon>
        <taxon>Chlorophyta</taxon>
        <taxon>core chlorophytes</taxon>
        <taxon>Chlorophyceae</taxon>
        <taxon>CS clade</taxon>
        <taxon>Chlamydomonadales</taxon>
        <taxon>Haematococcaceae</taxon>
        <taxon>Haematococcus</taxon>
    </lineage>
</organism>
<dbReference type="GO" id="GO:0051959">
    <property type="term" value="F:dynein light intermediate chain binding"/>
    <property type="evidence" value="ECO:0007669"/>
    <property type="project" value="InterPro"/>
</dbReference>
<dbReference type="Pfam" id="PF12775">
    <property type="entry name" value="AAA_7"/>
    <property type="match status" value="1"/>
</dbReference>
<protein>
    <recommendedName>
        <fullName evidence="1">Dynein heavy chain AAA 5 extension domain-containing protein</fullName>
    </recommendedName>
</protein>
<dbReference type="AlphaFoldDB" id="A0A699ZSR6"/>
<feature type="domain" description="Dynein heavy chain AAA 5 extension" evidence="1">
    <location>
        <begin position="1"/>
        <end position="76"/>
    </location>
</feature>
<keyword evidence="3" id="KW-1185">Reference proteome</keyword>
<dbReference type="Pfam" id="PF17852">
    <property type="entry name" value="Dynein_AAA_lid"/>
    <property type="match status" value="1"/>
</dbReference>
<dbReference type="GO" id="GO:0007018">
    <property type="term" value="P:microtubule-based movement"/>
    <property type="evidence" value="ECO:0007669"/>
    <property type="project" value="InterPro"/>
</dbReference>
<gene>
    <name evidence="2" type="ORF">HaLaN_23708</name>
</gene>
<dbReference type="InterPro" id="IPR026983">
    <property type="entry name" value="DHC"/>
</dbReference>
<accession>A0A699ZSR6</accession>
<evidence type="ECO:0000313" key="2">
    <source>
        <dbReference type="EMBL" id="GFH25703.1"/>
    </source>
</evidence>
<proteinExistence type="predicted"/>
<comment type="caution">
    <text evidence="2">The sequence shown here is derived from an EMBL/GenBank/DDBJ whole genome shotgun (WGS) entry which is preliminary data.</text>
</comment>
<evidence type="ECO:0000259" key="1">
    <source>
        <dbReference type="Pfam" id="PF17852"/>
    </source>
</evidence>
<dbReference type="Gene3D" id="3.40.50.300">
    <property type="entry name" value="P-loop containing nucleotide triphosphate hydrolases"/>
    <property type="match status" value="1"/>
</dbReference>
<evidence type="ECO:0000313" key="3">
    <source>
        <dbReference type="Proteomes" id="UP000485058"/>
    </source>
</evidence>
<dbReference type="PANTHER" id="PTHR45703:SF38">
    <property type="entry name" value="DYNEINS HEAVY CHAIN"/>
    <property type="match status" value="1"/>
</dbReference>
<dbReference type="EMBL" id="BLLF01002894">
    <property type="protein sequence ID" value="GFH25703.1"/>
    <property type="molecule type" value="Genomic_DNA"/>
</dbReference>
<dbReference type="GO" id="GO:0045505">
    <property type="term" value="F:dynein intermediate chain binding"/>
    <property type="evidence" value="ECO:0007669"/>
    <property type="project" value="InterPro"/>
</dbReference>
<dbReference type="GO" id="GO:0030286">
    <property type="term" value="C:dynein complex"/>
    <property type="evidence" value="ECO:0007669"/>
    <property type="project" value="InterPro"/>
</dbReference>
<dbReference type="SUPFAM" id="SSF52540">
    <property type="entry name" value="P-loop containing nucleoside triphosphate hydrolases"/>
    <property type="match status" value="1"/>
</dbReference>
<dbReference type="InterPro" id="IPR027417">
    <property type="entry name" value="P-loop_NTPase"/>
</dbReference>
<sequence>SIGASIDNDGRRLFNDFLRKLLDGEVDKSPERTDFDLGPGVPIQEGFKLAVAIPKEGSVYDYVFDKSRCQWKPWMETVTVDAIPDSAAFNEIIVQTVDTVRYAHLLDLLIRHGKHVLFAGATGTGKTVYIKDTLDKLDKAVFQDIQTAFSAQTNANQVQDIIDAKLDKRRRGVFGPPFGLKTVIFVDDLNMPALEVYGAQPPIELLRQWMDHGGWYDRSDNSFRKIEDIQFVCAMGPPGGGRNPVTPRFIRHFNMVAINEFDDA</sequence>
<dbReference type="InterPro" id="IPR041466">
    <property type="entry name" value="Dynein_AAA5_ext"/>
</dbReference>
<feature type="non-terminal residue" evidence="2">
    <location>
        <position position="1"/>
    </location>
</feature>
<dbReference type="Proteomes" id="UP000485058">
    <property type="component" value="Unassembled WGS sequence"/>
</dbReference>
<reference evidence="2 3" key="1">
    <citation type="submission" date="2020-02" db="EMBL/GenBank/DDBJ databases">
        <title>Draft genome sequence of Haematococcus lacustris strain NIES-144.</title>
        <authorList>
            <person name="Morimoto D."/>
            <person name="Nakagawa S."/>
            <person name="Yoshida T."/>
            <person name="Sawayama S."/>
        </authorList>
    </citation>
    <scope>NUCLEOTIDE SEQUENCE [LARGE SCALE GENOMIC DNA]</scope>
    <source>
        <strain evidence="2 3">NIES-144</strain>
    </source>
</reference>
<name>A0A699ZSR6_HAELA</name>
<dbReference type="PANTHER" id="PTHR45703">
    <property type="entry name" value="DYNEIN HEAVY CHAIN"/>
    <property type="match status" value="1"/>
</dbReference>